<evidence type="ECO:0000313" key="7">
    <source>
        <dbReference type="Proteomes" id="UP000030693"/>
    </source>
</evidence>
<dbReference type="eggNOG" id="KOG3717">
    <property type="taxonomic scope" value="Eukaryota"/>
</dbReference>
<organism evidence="6">
    <name type="scientific">Fonticula alba</name>
    <name type="common">Slime mold</name>
    <dbReference type="NCBI Taxonomy" id="691883"/>
    <lineage>
        <taxon>Eukaryota</taxon>
        <taxon>Rotosphaerida</taxon>
        <taxon>Fonticulaceae</taxon>
        <taxon>Fonticula</taxon>
    </lineage>
</organism>
<name>A0A058ZAW2_FONAL</name>
<comment type="similarity">
    <text evidence="1">Belongs to the carnitine/choline acetyltransferase family.</text>
</comment>
<dbReference type="InterPro" id="IPR042231">
    <property type="entry name" value="Cho/carn_acyl_trans_2"/>
</dbReference>
<accession>A0A058ZAW2</accession>
<reference evidence="6" key="1">
    <citation type="submission" date="2013-04" db="EMBL/GenBank/DDBJ databases">
        <title>The Genome Sequence of Fonticula alba ATCC 38817.</title>
        <authorList>
            <consortium name="The Broad Institute Genomics Platform"/>
            <person name="Russ C."/>
            <person name="Cuomo C."/>
            <person name="Burger G."/>
            <person name="Gray M.W."/>
            <person name="Holland P.W.H."/>
            <person name="King N."/>
            <person name="Lang F.B.F."/>
            <person name="Roger A.J."/>
            <person name="Ruiz-Trillo I."/>
            <person name="Brown M."/>
            <person name="Walker B."/>
            <person name="Young S."/>
            <person name="Zeng Q."/>
            <person name="Gargeya S."/>
            <person name="Fitzgerald M."/>
            <person name="Haas B."/>
            <person name="Abouelleil A."/>
            <person name="Allen A.W."/>
            <person name="Alvarado L."/>
            <person name="Arachchi H.M."/>
            <person name="Berlin A.M."/>
            <person name="Chapman S.B."/>
            <person name="Gainer-Dewar J."/>
            <person name="Goldberg J."/>
            <person name="Griggs A."/>
            <person name="Gujja S."/>
            <person name="Hansen M."/>
            <person name="Howarth C."/>
            <person name="Imamovic A."/>
            <person name="Ireland A."/>
            <person name="Larimer J."/>
            <person name="McCowan C."/>
            <person name="Murphy C."/>
            <person name="Pearson M."/>
            <person name="Poon T.W."/>
            <person name="Priest M."/>
            <person name="Roberts A."/>
            <person name="Saif S."/>
            <person name="Shea T."/>
            <person name="Sisk P."/>
            <person name="Sykes S."/>
            <person name="Wortman J."/>
            <person name="Nusbaum C."/>
            <person name="Birren B."/>
        </authorList>
    </citation>
    <scope>NUCLEOTIDE SEQUENCE [LARGE SCALE GENOMIC DNA]</scope>
    <source>
        <strain evidence="6">ATCC 38817</strain>
    </source>
</reference>
<gene>
    <name evidence="6" type="ORF">H696_02500</name>
</gene>
<dbReference type="RefSeq" id="XP_009494683.1">
    <property type="nucleotide sequence ID" value="XM_009496408.1"/>
</dbReference>
<keyword evidence="3" id="KW-0012">Acyltransferase</keyword>
<evidence type="ECO:0000259" key="5">
    <source>
        <dbReference type="Pfam" id="PF00755"/>
    </source>
</evidence>
<evidence type="ECO:0000256" key="1">
    <source>
        <dbReference type="ARBA" id="ARBA00005232"/>
    </source>
</evidence>
<feature type="active site" description="Proton acceptor" evidence="4">
    <location>
        <position position="380"/>
    </location>
</feature>
<dbReference type="Gene3D" id="3.30.559.10">
    <property type="entry name" value="Chloramphenicol acetyltransferase-like domain"/>
    <property type="match status" value="1"/>
</dbReference>
<dbReference type="GO" id="GO:0016746">
    <property type="term" value="F:acyltransferase activity"/>
    <property type="evidence" value="ECO:0007669"/>
    <property type="project" value="UniProtKB-KW"/>
</dbReference>
<dbReference type="OrthoDB" id="240216at2759"/>
<dbReference type="PANTHER" id="PTHR22589:SF103">
    <property type="entry name" value="CARNITINE O-ACETYL-TRANSFERASE, ISOFORM A-RELATED"/>
    <property type="match status" value="1"/>
</dbReference>
<evidence type="ECO:0000256" key="2">
    <source>
        <dbReference type="ARBA" id="ARBA00022679"/>
    </source>
</evidence>
<dbReference type="SUPFAM" id="SSF52777">
    <property type="entry name" value="CoA-dependent acyltransferases"/>
    <property type="match status" value="2"/>
</dbReference>
<dbReference type="InterPro" id="IPR000542">
    <property type="entry name" value="Carn_acyl_trans"/>
</dbReference>
<proteinExistence type="inferred from homology"/>
<evidence type="ECO:0000313" key="6">
    <source>
        <dbReference type="EMBL" id="KCV71560.1"/>
    </source>
</evidence>
<keyword evidence="7" id="KW-1185">Reference proteome</keyword>
<protein>
    <recommendedName>
        <fullName evidence="5">Choline/carnitine acyltransferase domain-containing protein</fullName>
    </recommendedName>
</protein>
<dbReference type="PANTHER" id="PTHR22589">
    <property type="entry name" value="CARNITINE O-ACYLTRANSFERASE"/>
    <property type="match status" value="1"/>
</dbReference>
<dbReference type="STRING" id="691883.A0A058ZAW2"/>
<feature type="domain" description="Choline/carnitine acyltransferase" evidence="5">
    <location>
        <begin position="79"/>
        <end position="653"/>
    </location>
</feature>
<dbReference type="InterPro" id="IPR039551">
    <property type="entry name" value="Cho/carn_acyl_trans"/>
</dbReference>
<sequence>MMHRLPRASRVLSGPARAARTLIGPGAAQCAIRGLATTTAGAPAAGSLPASHFVPADPRVLPRDDLTPLWKAQSHLPPLPLHRLEQSVRGVLSNVDALLGPAAVAEVVPLAETFTDEDGLGPELHARLERLAQTEPGNNWFLRFWNQHAYFQPRASLPTNVSYFYSYTDDQSFRTPLARAASLAHRALQFRWALDQKLYPAEYTRDGKPLCMLQFHHLLNSCRIPRPGADTFVQRDRAVPGNHLGLVVLRGGHVFHLDLICPDTGVMFPESTLAKSLETITERAGQLGPAKYPIGLLTAIDRDQSAKGLDLLEQASPKNAAHLACVRNAALVLCLDDTSPDTPDQVCREIWHSDGRNRFYDHSVQIICFANGKAGHINEHSLADGSTSIRVAEAATGRGQGADRLNEAQALGFDPTGATSGTLATSSLRAPRHLDFDLTDDLRAQITTAATAVREDAGRRDMRQFDFRGFGSAHISKRLHQSPDAFVQMAMQLAYRRLHGMACSTYETGQTRLFAGGRTEAIRTVSHESVMWTTAMMDDTFNPEVRAYLLDNALRRHATTTRAVVEGSGFDRHLSALKYVLEPGETDPFLESAILDASRQWTLSTSQLVSPAVNGYGWGQVCDQGYGIPYLVQADSLRFSVACLSGYARAADMNEAIGAALEDMNQLLLAHPPPARV</sequence>
<dbReference type="OMA" id="DVWAKDY"/>
<dbReference type="EMBL" id="KB932203">
    <property type="protein sequence ID" value="KCV71560.1"/>
    <property type="molecule type" value="Genomic_DNA"/>
</dbReference>
<dbReference type="AlphaFoldDB" id="A0A058ZAW2"/>
<dbReference type="Pfam" id="PF00755">
    <property type="entry name" value="Carn_acyltransf"/>
    <property type="match status" value="1"/>
</dbReference>
<keyword evidence="2" id="KW-0808">Transferase</keyword>
<dbReference type="GeneID" id="20527225"/>
<dbReference type="Proteomes" id="UP000030693">
    <property type="component" value="Unassembled WGS sequence"/>
</dbReference>
<dbReference type="Gene3D" id="3.30.559.70">
    <property type="entry name" value="Choline/Carnitine o-acyltransferase, domain 2"/>
    <property type="match status" value="1"/>
</dbReference>
<dbReference type="InterPro" id="IPR023213">
    <property type="entry name" value="CAT-like_dom_sf"/>
</dbReference>
<evidence type="ECO:0000256" key="3">
    <source>
        <dbReference type="ARBA" id="ARBA00023315"/>
    </source>
</evidence>
<evidence type="ECO:0000256" key="4">
    <source>
        <dbReference type="PIRSR" id="PIRSR600542-1"/>
    </source>
</evidence>